<organism evidence="1 2">
    <name type="scientific">Dehalogenimonas etheniformans</name>
    <dbReference type="NCBI Taxonomy" id="1536648"/>
    <lineage>
        <taxon>Bacteria</taxon>
        <taxon>Bacillati</taxon>
        <taxon>Chloroflexota</taxon>
        <taxon>Dehalococcoidia</taxon>
        <taxon>Dehalococcoidales</taxon>
        <taxon>Dehalococcoidaceae</taxon>
        <taxon>Dehalogenimonas</taxon>
    </lineage>
</organism>
<dbReference type="RefSeq" id="WP_102331456.1">
    <property type="nucleotide sequence ID" value="NZ_CP058566.2"/>
</dbReference>
<name>A0A2P5PAA3_9CHLR</name>
<evidence type="ECO:0000313" key="2">
    <source>
        <dbReference type="Proteomes" id="UP000235653"/>
    </source>
</evidence>
<sequence>MKASELIKLLQKYPGDTRVLVWDQENFAYAEPELKIEDLIIAIEFGAEKICPSAKKWQYSDTRTIQVITIR</sequence>
<proteinExistence type="predicted"/>
<keyword evidence="2" id="KW-1185">Reference proteome</keyword>
<dbReference type="Proteomes" id="UP000235653">
    <property type="component" value="Unassembled WGS sequence"/>
</dbReference>
<gene>
    <name evidence="1" type="ORF">JP09_000665</name>
</gene>
<comment type="caution">
    <text evidence="1">The sequence shown here is derived from an EMBL/GenBank/DDBJ whole genome shotgun (WGS) entry which is preliminary data.</text>
</comment>
<protein>
    <submittedName>
        <fullName evidence="1">Uncharacterized protein</fullName>
    </submittedName>
</protein>
<reference evidence="1 2" key="1">
    <citation type="journal article" date="2017" name="ISME J.">
        <title>Grape pomace compost harbors organohalide-respiring Dehalogenimonas species with novel reductive dehalogenase genes.</title>
        <authorList>
            <person name="Yang Y."/>
            <person name="Higgins S.A."/>
            <person name="Yan J."/>
            <person name="Simsir B."/>
            <person name="Chourey K."/>
            <person name="Iyer R."/>
            <person name="Hettich R.L."/>
            <person name="Baldwin B."/>
            <person name="Ogles D.M."/>
            <person name="Loffler F.E."/>
        </authorList>
    </citation>
    <scope>NUCLEOTIDE SEQUENCE [LARGE SCALE GENOMIC DNA]</scope>
    <source>
        <strain evidence="1 2">GP</strain>
    </source>
</reference>
<dbReference type="EMBL" id="JQAN02000001">
    <property type="protein sequence ID" value="PPD59222.1"/>
    <property type="molecule type" value="Genomic_DNA"/>
</dbReference>
<accession>A0A2P5PAA3</accession>
<dbReference type="OrthoDB" id="6899227at2"/>
<dbReference type="AlphaFoldDB" id="A0A2P5PAA3"/>
<evidence type="ECO:0000313" key="1">
    <source>
        <dbReference type="EMBL" id="PPD59222.1"/>
    </source>
</evidence>